<dbReference type="AlphaFoldDB" id="A0A3B9IST0"/>
<dbReference type="InterPro" id="IPR006252">
    <property type="entry name" value="Malate_synthA"/>
</dbReference>
<dbReference type="PANTHER" id="PTHR42902">
    <property type="entry name" value="MALATE SYNTHASE"/>
    <property type="match status" value="1"/>
</dbReference>
<name>A0A3B9IST0_9PROT</name>
<dbReference type="InterPro" id="IPR011076">
    <property type="entry name" value="Malate_synth_sf"/>
</dbReference>
<dbReference type="EMBL" id="DMAI01000422">
    <property type="protein sequence ID" value="HAE50855.1"/>
    <property type="molecule type" value="Genomic_DNA"/>
</dbReference>
<dbReference type="PANTHER" id="PTHR42902:SF1">
    <property type="entry name" value="MALATE SYNTHASE 1-RELATED"/>
    <property type="match status" value="1"/>
</dbReference>
<dbReference type="SUPFAM" id="SSF51645">
    <property type="entry name" value="Malate synthase G"/>
    <property type="match status" value="1"/>
</dbReference>
<comment type="caution">
    <text evidence="1">The sequence shown here is derived from an EMBL/GenBank/DDBJ whole genome shotgun (WGS) entry which is preliminary data.</text>
</comment>
<evidence type="ECO:0000313" key="1">
    <source>
        <dbReference type="EMBL" id="HAE50855.1"/>
    </source>
</evidence>
<dbReference type="InterPro" id="IPR046363">
    <property type="entry name" value="MS_N_TIM-barrel_dom"/>
</dbReference>
<gene>
    <name evidence="1" type="ORF">DCK97_25915</name>
</gene>
<proteinExistence type="predicted"/>
<dbReference type="GO" id="GO:0004474">
    <property type="term" value="F:malate synthase activity"/>
    <property type="evidence" value="ECO:0007669"/>
    <property type="project" value="InterPro"/>
</dbReference>
<reference evidence="1 2" key="1">
    <citation type="journal article" date="2018" name="Nat. Biotechnol.">
        <title>A standardized bacterial taxonomy based on genome phylogeny substantially revises the tree of life.</title>
        <authorList>
            <person name="Parks D.H."/>
            <person name="Chuvochina M."/>
            <person name="Waite D.W."/>
            <person name="Rinke C."/>
            <person name="Skarshewski A."/>
            <person name="Chaumeil P.A."/>
            <person name="Hugenholtz P."/>
        </authorList>
    </citation>
    <scope>NUCLEOTIDE SEQUENCE [LARGE SCALE GENOMIC DNA]</scope>
    <source>
        <strain evidence="1">UBA8739</strain>
    </source>
</reference>
<organism evidence="1 2">
    <name type="scientific">Tistrella mobilis</name>
    <dbReference type="NCBI Taxonomy" id="171437"/>
    <lineage>
        <taxon>Bacteria</taxon>
        <taxon>Pseudomonadati</taxon>
        <taxon>Pseudomonadota</taxon>
        <taxon>Alphaproteobacteria</taxon>
        <taxon>Geminicoccales</taxon>
        <taxon>Geminicoccaceae</taxon>
        <taxon>Tistrella</taxon>
    </lineage>
</organism>
<feature type="non-terminal residue" evidence="1">
    <location>
        <position position="1"/>
    </location>
</feature>
<dbReference type="GO" id="GO:0006097">
    <property type="term" value="P:glyoxylate cycle"/>
    <property type="evidence" value="ECO:0007669"/>
    <property type="project" value="InterPro"/>
</dbReference>
<accession>A0A3B9IST0</accession>
<feature type="non-terminal residue" evidence="1">
    <location>
        <position position="58"/>
    </location>
</feature>
<dbReference type="Gene3D" id="3.20.20.360">
    <property type="entry name" value="Malate synthase, domain 3"/>
    <property type="match status" value="1"/>
</dbReference>
<dbReference type="GO" id="GO:0005737">
    <property type="term" value="C:cytoplasm"/>
    <property type="evidence" value="ECO:0007669"/>
    <property type="project" value="TreeGrafter"/>
</dbReference>
<protein>
    <submittedName>
        <fullName evidence="1">Malate synthase A</fullName>
    </submittedName>
</protein>
<evidence type="ECO:0000313" key="2">
    <source>
        <dbReference type="Proteomes" id="UP000257706"/>
    </source>
</evidence>
<dbReference type="Proteomes" id="UP000257706">
    <property type="component" value="Unassembled WGS sequence"/>
</dbReference>
<sequence length="58" mass="6188">PADLVDRRVEITGPVTEKLVVSALNSGANAFMADFEDATTPLWGALLTGQAVLYRAVR</sequence>